<accession>A0A124FU36</accession>
<dbReference type="EMBL" id="LGGH01000106">
    <property type="protein sequence ID" value="KUK67342.1"/>
    <property type="molecule type" value="Genomic_DNA"/>
</dbReference>
<evidence type="ECO:0000256" key="7">
    <source>
        <dbReference type="ARBA" id="ARBA00022967"/>
    </source>
</evidence>
<dbReference type="GO" id="GO:0016887">
    <property type="term" value="F:ATP hydrolysis activity"/>
    <property type="evidence" value="ECO:0007669"/>
    <property type="project" value="InterPro"/>
</dbReference>
<feature type="domain" description="ABC transporter" evidence="9">
    <location>
        <begin position="7"/>
        <end position="244"/>
    </location>
</feature>
<evidence type="ECO:0000256" key="6">
    <source>
        <dbReference type="ARBA" id="ARBA00022840"/>
    </source>
</evidence>
<feature type="domain" description="ABC transporter" evidence="9">
    <location>
        <begin position="254"/>
        <end position="494"/>
    </location>
</feature>
<dbReference type="InterPro" id="IPR017871">
    <property type="entry name" value="ABC_transporter-like_CS"/>
</dbReference>
<evidence type="ECO:0000256" key="1">
    <source>
        <dbReference type="ARBA" id="ARBA00004202"/>
    </source>
</evidence>
<gene>
    <name evidence="10" type="ORF">XD86_0802</name>
</gene>
<organism evidence="10 11">
    <name type="scientific">Mesotoga infera</name>
    <dbReference type="NCBI Taxonomy" id="1236046"/>
    <lineage>
        <taxon>Bacteria</taxon>
        <taxon>Thermotogati</taxon>
        <taxon>Thermotogota</taxon>
        <taxon>Thermotogae</taxon>
        <taxon>Kosmotogales</taxon>
        <taxon>Kosmotogaceae</taxon>
        <taxon>Mesotoga</taxon>
    </lineage>
</organism>
<evidence type="ECO:0000256" key="8">
    <source>
        <dbReference type="ARBA" id="ARBA00023136"/>
    </source>
</evidence>
<dbReference type="GO" id="GO:0005886">
    <property type="term" value="C:plasma membrane"/>
    <property type="evidence" value="ECO:0007669"/>
    <property type="project" value="UniProtKB-SubCell"/>
</dbReference>
<evidence type="ECO:0000313" key="10">
    <source>
        <dbReference type="EMBL" id="KUK67342.1"/>
    </source>
</evidence>
<dbReference type="AlphaFoldDB" id="A0A124FU36"/>
<protein>
    <submittedName>
        <fullName evidence="10">ABC-type sugar transport system, ATPase component</fullName>
    </submittedName>
</protein>
<comment type="subcellular location">
    <subcellularLocation>
        <location evidence="1">Cell membrane</location>
        <topology evidence="1">Peripheral membrane protein</topology>
    </subcellularLocation>
</comment>
<dbReference type="InterPro" id="IPR050107">
    <property type="entry name" value="ABC_carbohydrate_import_ATPase"/>
</dbReference>
<name>A0A124FU36_9BACT</name>
<dbReference type="CDD" id="cd03215">
    <property type="entry name" value="ABC_Carb_Monos_II"/>
    <property type="match status" value="1"/>
</dbReference>
<dbReference type="Proteomes" id="UP000054260">
    <property type="component" value="Unassembled WGS sequence"/>
</dbReference>
<comment type="caution">
    <text evidence="10">The sequence shown here is derived from an EMBL/GenBank/DDBJ whole genome shotgun (WGS) entry which is preliminary data.</text>
</comment>
<keyword evidence="2" id="KW-0813">Transport</keyword>
<dbReference type="PANTHER" id="PTHR43790">
    <property type="entry name" value="CARBOHYDRATE TRANSPORT ATP-BINDING PROTEIN MG119-RELATED"/>
    <property type="match status" value="1"/>
</dbReference>
<dbReference type="InterPro" id="IPR027417">
    <property type="entry name" value="P-loop_NTPase"/>
</dbReference>
<dbReference type="InterPro" id="IPR003593">
    <property type="entry name" value="AAA+_ATPase"/>
</dbReference>
<evidence type="ECO:0000256" key="5">
    <source>
        <dbReference type="ARBA" id="ARBA00022741"/>
    </source>
</evidence>
<evidence type="ECO:0000256" key="2">
    <source>
        <dbReference type="ARBA" id="ARBA00022448"/>
    </source>
</evidence>
<keyword evidence="5" id="KW-0547">Nucleotide-binding</keyword>
<dbReference type="PATRIC" id="fig|1236046.6.peg.939"/>
<evidence type="ECO:0000256" key="4">
    <source>
        <dbReference type="ARBA" id="ARBA00022737"/>
    </source>
</evidence>
<keyword evidence="3" id="KW-1003">Cell membrane</keyword>
<evidence type="ECO:0000259" key="9">
    <source>
        <dbReference type="PROSITE" id="PS50893"/>
    </source>
</evidence>
<sequence>MQRNPIVEMEKVTKIYGNHRALDDVSFELLPGEVHCLVGENGAGKSTLIKILSGAISPEAGLIKIDGKKVEGLTPRQSIEMGISTIYQDAELVDSLTVSDNVYLGDELTGRLPFVVDSKKQTKKVNEIIETLKMHLPTGVLVEELSASQKQMLQIVKALYRDAKVLIMDEPTSSLGMDETKALMKIVRNLRDRGIGIVYISHYLEEIFEIGDRVTVLKDGRSMGSFSIEDITVEEIIRKMVGRDASLFYRRKKVDIGDVALEVKNITSRGVVENVTFSVRKGEVFGIGGLVGSGRSELVNILFGADRADEGEIFLNGKKLKIKSPQDAVKHGIALITEDRKKLAMLGGRDIVENTALVHSENFKGFLLDRKEEEKLTDDIVNKLSVAAQDKSQKIEELSGGNQQKVIIGRWLIDDSDVYIFDEPTKGVDIGAREQIYELIIELAERGKCIIMISSDMPELLSMSDRIGVMRNGRLVDIVQNKDIEEEDMIKRFIGV</sequence>
<dbReference type="Gene3D" id="3.40.50.300">
    <property type="entry name" value="P-loop containing nucleotide triphosphate hydrolases"/>
    <property type="match status" value="2"/>
</dbReference>
<dbReference type="SMART" id="SM00382">
    <property type="entry name" value="AAA"/>
    <property type="match status" value="2"/>
</dbReference>
<dbReference type="GO" id="GO:0005524">
    <property type="term" value="F:ATP binding"/>
    <property type="evidence" value="ECO:0007669"/>
    <property type="project" value="UniProtKB-KW"/>
</dbReference>
<evidence type="ECO:0000256" key="3">
    <source>
        <dbReference type="ARBA" id="ARBA00022475"/>
    </source>
</evidence>
<dbReference type="SUPFAM" id="SSF52540">
    <property type="entry name" value="P-loop containing nucleoside triphosphate hydrolases"/>
    <property type="match status" value="2"/>
</dbReference>
<dbReference type="PANTHER" id="PTHR43790:SF9">
    <property type="entry name" value="GALACTOFURANOSE TRANSPORTER ATP-BINDING PROTEIN YTFR"/>
    <property type="match status" value="1"/>
</dbReference>
<dbReference type="InterPro" id="IPR003439">
    <property type="entry name" value="ABC_transporter-like_ATP-bd"/>
</dbReference>
<dbReference type="PROSITE" id="PS00211">
    <property type="entry name" value="ABC_TRANSPORTER_1"/>
    <property type="match status" value="1"/>
</dbReference>
<dbReference type="Pfam" id="PF00005">
    <property type="entry name" value="ABC_tran"/>
    <property type="match status" value="2"/>
</dbReference>
<evidence type="ECO:0000313" key="11">
    <source>
        <dbReference type="Proteomes" id="UP000054260"/>
    </source>
</evidence>
<keyword evidence="8" id="KW-0472">Membrane</keyword>
<dbReference type="FunFam" id="3.40.50.300:FF:000127">
    <property type="entry name" value="Ribose import ATP-binding protein RbsA"/>
    <property type="match status" value="1"/>
</dbReference>
<dbReference type="CDD" id="cd03216">
    <property type="entry name" value="ABC_Carb_Monos_I"/>
    <property type="match status" value="1"/>
</dbReference>
<keyword evidence="6" id="KW-0067">ATP-binding</keyword>
<keyword evidence="7" id="KW-1278">Translocase</keyword>
<reference evidence="11" key="1">
    <citation type="journal article" date="2015" name="MBio">
        <title>Genome-Resolved Metagenomic Analysis Reveals Roles for Candidate Phyla and Other Microbial Community Members in Biogeochemical Transformations in Oil Reservoirs.</title>
        <authorList>
            <person name="Hu P."/>
            <person name="Tom L."/>
            <person name="Singh A."/>
            <person name="Thomas B.C."/>
            <person name="Baker B.J."/>
            <person name="Piceno Y.M."/>
            <person name="Andersen G.L."/>
            <person name="Banfield J.F."/>
        </authorList>
    </citation>
    <scope>NUCLEOTIDE SEQUENCE [LARGE SCALE GENOMIC DNA]</scope>
</reference>
<proteinExistence type="predicted"/>
<keyword evidence="10" id="KW-0762">Sugar transport</keyword>
<keyword evidence="4" id="KW-0677">Repeat</keyword>
<dbReference type="PROSITE" id="PS50893">
    <property type="entry name" value="ABC_TRANSPORTER_2"/>
    <property type="match status" value="2"/>
</dbReference>